<dbReference type="RefSeq" id="WP_317832754.1">
    <property type="nucleotide sequence ID" value="NZ_CP136920.1"/>
</dbReference>
<dbReference type="InterPro" id="IPR036291">
    <property type="entry name" value="NAD(P)-bd_dom_sf"/>
</dbReference>
<protein>
    <submittedName>
        <fullName evidence="2">Uncharacterized protein</fullName>
    </submittedName>
</protein>
<dbReference type="KEGG" id="puo:RZN69_18570"/>
<gene>
    <name evidence="2" type="ORF">RZN69_18570</name>
</gene>
<dbReference type="Gene3D" id="3.40.50.720">
    <property type="entry name" value="NAD(P)-binding Rossmann-like Domain"/>
    <property type="match status" value="1"/>
</dbReference>
<dbReference type="AlphaFoldDB" id="A0AAQ3L814"/>
<evidence type="ECO:0000313" key="2">
    <source>
        <dbReference type="EMBL" id="WOO40631.1"/>
    </source>
</evidence>
<dbReference type="Proteomes" id="UP001304300">
    <property type="component" value="Chromosome"/>
</dbReference>
<name>A0AAQ3L814_9BACT</name>
<sequence>MNSHSPFSSKNKRVFVTGAAGLGVGNGVCQAADEAGGSLVISSTKLERSQRAAQQYRDAFATESDRQDRIPKSRTNQPTFPWAEGDMLRGAETAYFHDLKTMVPNGLYGEPWAANCELGKQLINVVSERFASILDDLLLQRT</sequence>
<reference evidence="2 3" key="1">
    <citation type="submission" date="2023-10" db="EMBL/GenBank/DDBJ databases">
        <title>Rubellicoccus peritrichatus gen. nov., sp. nov., isolated from an algae of coral reef tank.</title>
        <authorList>
            <person name="Luo J."/>
        </authorList>
    </citation>
    <scope>NUCLEOTIDE SEQUENCE [LARGE SCALE GENOMIC DNA]</scope>
    <source>
        <strain evidence="2 3">CR14</strain>
    </source>
</reference>
<evidence type="ECO:0000313" key="3">
    <source>
        <dbReference type="Proteomes" id="UP001304300"/>
    </source>
</evidence>
<accession>A0AAQ3L814</accession>
<organism evidence="2 3">
    <name type="scientific">Rubellicoccus peritrichatus</name>
    <dbReference type="NCBI Taxonomy" id="3080537"/>
    <lineage>
        <taxon>Bacteria</taxon>
        <taxon>Pseudomonadati</taxon>
        <taxon>Verrucomicrobiota</taxon>
        <taxon>Opitutia</taxon>
        <taxon>Puniceicoccales</taxon>
        <taxon>Cerasicoccaceae</taxon>
        <taxon>Rubellicoccus</taxon>
    </lineage>
</organism>
<evidence type="ECO:0000256" key="1">
    <source>
        <dbReference type="SAM" id="MobiDB-lite"/>
    </source>
</evidence>
<dbReference type="EMBL" id="CP136920">
    <property type="protein sequence ID" value="WOO40631.1"/>
    <property type="molecule type" value="Genomic_DNA"/>
</dbReference>
<proteinExistence type="predicted"/>
<keyword evidence="3" id="KW-1185">Reference proteome</keyword>
<feature type="region of interest" description="Disordered" evidence="1">
    <location>
        <begin position="52"/>
        <end position="83"/>
    </location>
</feature>
<dbReference type="SUPFAM" id="SSF51735">
    <property type="entry name" value="NAD(P)-binding Rossmann-fold domains"/>
    <property type="match status" value="1"/>
</dbReference>